<sequence length="294" mass="32824">MLTPDALPCDLPWQRNAYLFLDGISVSNLRVRLHEWFDAPDFQLLYANTPLASCNTVSPCLVTLNGLQTPGLQPYFKQIAEEWGYLIFSQASAYEVICHLRALLNAQYPQGPNVWLRVADPAVMHALLTHAASAHTPHMFGPMEQVVLPDVVSEAWHHHVRNGDLPQPLGPQPYALCDRQVALLDEVRLRSTWINLHQHVRGAFPHAPIGQDAPARWAWIRQITEEAYGLGFSSEHDICLYANVQVLLGHDGVTQHPDIVELLTRPSSLTPAQRITQAAELALARSHCVEDLTA</sequence>
<name>A0AAX2HFK7_9PSED</name>
<dbReference type="InterPro" id="IPR025391">
    <property type="entry name" value="DUF4123"/>
</dbReference>
<dbReference type="RefSeq" id="WP_097192937.1">
    <property type="nucleotide sequence ID" value="NZ_OBKZ01000056.1"/>
</dbReference>
<evidence type="ECO:0000313" key="3">
    <source>
        <dbReference type="Proteomes" id="UP000219564"/>
    </source>
</evidence>
<gene>
    <name evidence="2" type="ORF">PLUA15_90002</name>
</gene>
<comment type="caution">
    <text evidence="2">The sequence shown here is derived from an EMBL/GenBank/DDBJ whole genome shotgun (WGS) entry which is preliminary data.</text>
</comment>
<reference evidence="2 3" key="1">
    <citation type="submission" date="2017-08" db="EMBL/GenBank/DDBJ databases">
        <authorList>
            <person name="Chaillou S."/>
        </authorList>
    </citation>
    <scope>NUCLEOTIDE SEQUENCE [LARGE SCALE GENOMIC DNA]</scope>
    <source>
        <strain evidence="2 3">MFPA15A1205</strain>
    </source>
</reference>
<protein>
    <recommendedName>
        <fullName evidence="1">DUF4123 domain-containing protein</fullName>
    </recommendedName>
</protein>
<dbReference type="Proteomes" id="UP000219564">
    <property type="component" value="Unassembled WGS sequence"/>
</dbReference>
<evidence type="ECO:0000259" key="1">
    <source>
        <dbReference type="Pfam" id="PF13503"/>
    </source>
</evidence>
<accession>A0AAX2HFK7</accession>
<dbReference type="AlphaFoldDB" id="A0AAX2HFK7"/>
<dbReference type="EMBL" id="OBKZ01000056">
    <property type="protein sequence ID" value="SOB55241.1"/>
    <property type="molecule type" value="Genomic_DNA"/>
</dbReference>
<feature type="domain" description="DUF4123" evidence="1">
    <location>
        <begin position="18"/>
        <end position="132"/>
    </location>
</feature>
<dbReference type="Pfam" id="PF13503">
    <property type="entry name" value="DUF4123"/>
    <property type="match status" value="1"/>
</dbReference>
<evidence type="ECO:0000313" key="2">
    <source>
        <dbReference type="EMBL" id="SOB55241.1"/>
    </source>
</evidence>
<organism evidence="2 3">
    <name type="scientific">Pseudomonas lundensis</name>
    <dbReference type="NCBI Taxonomy" id="86185"/>
    <lineage>
        <taxon>Bacteria</taxon>
        <taxon>Pseudomonadati</taxon>
        <taxon>Pseudomonadota</taxon>
        <taxon>Gammaproteobacteria</taxon>
        <taxon>Pseudomonadales</taxon>
        <taxon>Pseudomonadaceae</taxon>
        <taxon>Pseudomonas</taxon>
    </lineage>
</organism>
<proteinExistence type="predicted"/>